<feature type="compositionally biased region" description="Low complexity" evidence="1">
    <location>
        <begin position="196"/>
        <end position="208"/>
    </location>
</feature>
<evidence type="ECO:0000256" key="1">
    <source>
        <dbReference type="SAM" id="MobiDB-lite"/>
    </source>
</evidence>
<keyword evidence="3" id="KW-1185">Reference proteome</keyword>
<gene>
    <name evidence="2" type="ORF">K470DRAFT_255104</name>
</gene>
<protein>
    <submittedName>
        <fullName evidence="2">Uncharacterized protein</fullName>
    </submittedName>
</protein>
<evidence type="ECO:0000313" key="2">
    <source>
        <dbReference type="EMBL" id="KAF2863398.1"/>
    </source>
</evidence>
<name>A0A6A7C9W3_9PEZI</name>
<proteinExistence type="predicted"/>
<feature type="compositionally biased region" description="Polar residues" evidence="1">
    <location>
        <begin position="40"/>
        <end position="50"/>
    </location>
</feature>
<feature type="compositionally biased region" description="Basic and acidic residues" evidence="1">
    <location>
        <begin position="159"/>
        <end position="169"/>
    </location>
</feature>
<evidence type="ECO:0000313" key="3">
    <source>
        <dbReference type="Proteomes" id="UP000799421"/>
    </source>
</evidence>
<dbReference type="OrthoDB" id="3600083at2759"/>
<feature type="compositionally biased region" description="Basic and acidic residues" evidence="1">
    <location>
        <begin position="178"/>
        <end position="192"/>
    </location>
</feature>
<feature type="compositionally biased region" description="Polar residues" evidence="1">
    <location>
        <begin position="242"/>
        <end position="266"/>
    </location>
</feature>
<feature type="compositionally biased region" description="Basic and acidic residues" evidence="1">
    <location>
        <begin position="361"/>
        <end position="370"/>
    </location>
</feature>
<feature type="region of interest" description="Disordered" evidence="1">
    <location>
        <begin position="1"/>
        <end position="401"/>
    </location>
</feature>
<feature type="compositionally biased region" description="Polar residues" evidence="1">
    <location>
        <begin position="18"/>
        <end position="29"/>
    </location>
</feature>
<feature type="compositionally biased region" description="Polar residues" evidence="1">
    <location>
        <begin position="297"/>
        <end position="313"/>
    </location>
</feature>
<dbReference type="EMBL" id="MU005961">
    <property type="protein sequence ID" value="KAF2863398.1"/>
    <property type="molecule type" value="Genomic_DNA"/>
</dbReference>
<feature type="compositionally biased region" description="Low complexity" evidence="1">
    <location>
        <begin position="334"/>
        <end position="343"/>
    </location>
</feature>
<organism evidence="2 3">
    <name type="scientific">Piedraia hortae CBS 480.64</name>
    <dbReference type="NCBI Taxonomy" id="1314780"/>
    <lineage>
        <taxon>Eukaryota</taxon>
        <taxon>Fungi</taxon>
        <taxon>Dikarya</taxon>
        <taxon>Ascomycota</taxon>
        <taxon>Pezizomycotina</taxon>
        <taxon>Dothideomycetes</taxon>
        <taxon>Dothideomycetidae</taxon>
        <taxon>Capnodiales</taxon>
        <taxon>Piedraiaceae</taxon>
        <taxon>Piedraia</taxon>
    </lineage>
</organism>
<sequence length="401" mass="41609">MSEKRSASAVRNLRSMFETKSSEAAQTQDVRGRSTPGDGHSNSRPNSTVRASFVPVDVPVMDDDMPGLKKVTSASLRRGSFSEGSDLNGSAPLKKPLSTTEPPGESVNETMPETAIESSAVSSVGEQVANPTQPSEEGVNGNGVKEALISDKSNATPEADQHKDTEMPRPSETTPPMPEEKPSATAAEETHKSKPAASTKAAEGASAKVGKMADSGKAKPASKHTSIAKAGGPGLTKKPSRPSLTAPTAASLARSQSAPTANGKHSPTTKPKTTKPVDLPSRLTAPTAASRAKHETAPTSAFNGKTSVASSRTKPAVSKPAPRPSISRGPPPAATASKKPATSDGSFLERMMRPTAASASKVHEKFEVKSPPRRNSSTAKRISKTMEPTTEEQPEAANVEA</sequence>
<reference evidence="2" key="1">
    <citation type="journal article" date="2020" name="Stud. Mycol.">
        <title>101 Dothideomycetes genomes: a test case for predicting lifestyles and emergence of pathogens.</title>
        <authorList>
            <person name="Haridas S."/>
            <person name="Albert R."/>
            <person name="Binder M."/>
            <person name="Bloem J."/>
            <person name="Labutti K."/>
            <person name="Salamov A."/>
            <person name="Andreopoulos B."/>
            <person name="Baker S."/>
            <person name="Barry K."/>
            <person name="Bills G."/>
            <person name="Bluhm B."/>
            <person name="Cannon C."/>
            <person name="Castanera R."/>
            <person name="Culley D."/>
            <person name="Daum C."/>
            <person name="Ezra D."/>
            <person name="Gonzalez J."/>
            <person name="Henrissat B."/>
            <person name="Kuo A."/>
            <person name="Liang C."/>
            <person name="Lipzen A."/>
            <person name="Lutzoni F."/>
            <person name="Magnuson J."/>
            <person name="Mondo S."/>
            <person name="Nolan M."/>
            <person name="Ohm R."/>
            <person name="Pangilinan J."/>
            <person name="Park H.-J."/>
            <person name="Ramirez L."/>
            <person name="Alfaro M."/>
            <person name="Sun H."/>
            <person name="Tritt A."/>
            <person name="Yoshinaga Y."/>
            <person name="Zwiers L.-H."/>
            <person name="Turgeon B."/>
            <person name="Goodwin S."/>
            <person name="Spatafora J."/>
            <person name="Crous P."/>
            <person name="Grigoriev I."/>
        </authorList>
    </citation>
    <scope>NUCLEOTIDE SEQUENCE</scope>
    <source>
        <strain evidence="2">CBS 480.64</strain>
    </source>
</reference>
<feature type="compositionally biased region" description="Polar residues" evidence="1">
    <location>
        <begin position="97"/>
        <end position="135"/>
    </location>
</feature>
<dbReference type="Proteomes" id="UP000799421">
    <property type="component" value="Unassembled WGS sequence"/>
</dbReference>
<accession>A0A6A7C9W3</accession>
<dbReference type="AlphaFoldDB" id="A0A6A7C9W3"/>